<feature type="domain" description="DUF2202" evidence="1">
    <location>
        <begin position="34"/>
        <end position="195"/>
    </location>
</feature>
<accession>A0A1M7ZE86</accession>
<dbReference type="SUPFAM" id="SSF47240">
    <property type="entry name" value="Ferritin-like"/>
    <property type="match status" value="1"/>
</dbReference>
<dbReference type="RefSeq" id="WP_073572182.1">
    <property type="nucleotide sequence ID" value="NZ_FRXN01000003.1"/>
</dbReference>
<dbReference type="OrthoDB" id="9801086at2"/>
<dbReference type="EMBL" id="FRXN01000003">
    <property type="protein sequence ID" value="SHO63152.1"/>
    <property type="molecule type" value="Genomic_DNA"/>
</dbReference>
<dbReference type="Pfam" id="PF09968">
    <property type="entry name" value="DUF2202"/>
    <property type="match status" value="1"/>
</dbReference>
<dbReference type="Proteomes" id="UP000184609">
    <property type="component" value="Unassembled WGS sequence"/>
</dbReference>
<organism evidence="2 3">
    <name type="scientific">Algoriphagus zhangzhouensis</name>
    <dbReference type="NCBI Taxonomy" id="1073327"/>
    <lineage>
        <taxon>Bacteria</taxon>
        <taxon>Pseudomonadati</taxon>
        <taxon>Bacteroidota</taxon>
        <taxon>Cytophagia</taxon>
        <taxon>Cytophagales</taxon>
        <taxon>Cyclobacteriaceae</taxon>
        <taxon>Algoriphagus</taxon>
    </lineage>
</organism>
<proteinExistence type="predicted"/>
<evidence type="ECO:0000259" key="1">
    <source>
        <dbReference type="Pfam" id="PF09968"/>
    </source>
</evidence>
<evidence type="ECO:0000313" key="2">
    <source>
        <dbReference type="EMBL" id="SHO63152.1"/>
    </source>
</evidence>
<reference evidence="3" key="1">
    <citation type="submission" date="2016-12" db="EMBL/GenBank/DDBJ databases">
        <authorList>
            <person name="Varghese N."/>
            <person name="Submissions S."/>
        </authorList>
    </citation>
    <scope>NUCLEOTIDE SEQUENCE [LARGE SCALE GENOMIC DNA]</scope>
    <source>
        <strain evidence="3">DSM 25035</strain>
    </source>
</reference>
<dbReference type="CDD" id="cd01048">
    <property type="entry name" value="Ferritin_like_AB2"/>
    <property type="match status" value="1"/>
</dbReference>
<dbReference type="STRING" id="1073327.SAMN04488108_2561"/>
<protein>
    <recommendedName>
        <fullName evidence="1">DUF2202 domain-containing protein</fullName>
    </recommendedName>
</protein>
<dbReference type="InterPro" id="IPR012347">
    <property type="entry name" value="Ferritin-like"/>
</dbReference>
<sequence length="203" mass="22678">MKRSILPLFILLAGLFSCQDEEKPMVSTTLSDAEIETLLFTREEEKLAHDVYIYAYEKYGNILFQNIANSESQHIQSILTQMNAYDISDPLNGRTTPGEFTLSAIQTLYNNLTSQVDQSLNDAIIAGLWIEDIDIYDLENAIAETSQSSLATVYGSLQCGSSNHMRAFYGLATQYGVDYSPSYISQTLYEDIITSAKTTCQTN</sequence>
<dbReference type="InterPro" id="IPR009078">
    <property type="entry name" value="Ferritin-like_SF"/>
</dbReference>
<dbReference type="InterPro" id="IPR019243">
    <property type="entry name" value="DUF2202"/>
</dbReference>
<keyword evidence="3" id="KW-1185">Reference proteome</keyword>
<name>A0A1M7ZE86_9BACT</name>
<dbReference type="PROSITE" id="PS51257">
    <property type="entry name" value="PROKAR_LIPOPROTEIN"/>
    <property type="match status" value="1"/>
</dbReference>
<dbReference type="AlphaFoldDB" id="A0A1M7ZE86"/>
<evidence type="ECO:0000313" key="3">
    <source>
        <dbReference type="Proteomes" id="UP000184609"/>
    </source>
</evidence>
<dbReference type="Gene3D" id="1.20.1260.10">
    <property type="match status" value="1"/>
</dbReference>
<gene>
    <name evidence="2" type="ORF">SAMN04488108_2561</name>
</gene>